<dbReference type="SUPFAM" id="SSF51445">
    <property type="entry name" value="(Trans)glycosidases"/>
    <property type="match status" value="1"/>
</dbReference>
<dbReference type="Proteomes" id="UP001592582">
    <property type="component" value="Unassembled WGS sequence"/>
</dbReference>
<proteinExistence type="predicted"/>
<dbReference type="Gene3D" id="2.60.120.260">
    <property type="entry name" value="Galactose-binding domain-like"/>
    <property type="match status" value="2"/>
</dbReference>
<feature type="chain" id="PRO_5046123280" description="Glycosyl hydrolase family 39" evidence="1">
    <location>
        <begin position="37"/>
        <end position="741"/>
    </location>
</feature>
<protein>
    <recommendedName>
        <fullName evidence="4">Glycosyl hydrolase family 39</fullName>
    </recommendedName>
</protein>
<dbReference type="RefSeq" id="WP_380517825.1">
    <property type="nucleotide sequence ID" value="NZ_JBHEZX010000023.1"/>
</dbReference>
<evidence type="ECO:0000256" key="1">
    <source>
        <dbReference type="SAM" id="SignalP"/>
    </source>
</evidence>
<keyword evidence="3" id="KW-1185">Reference proteome</keyword>
<evidence type="ECO:0008006" key="4">
    <source>
        <dbReference type="Google" id="ProtNLM"/>
    </source>
</evidence>
<accession>A0ABV6VKV1</accession>
<name>A0ABV6VKV1_9ACTN</name>
<dbReference type="EMBL" id="JBHEZX010000023">
    <property type="protein sequence ID" value="MFC1414369.1"/>
    <property type="molecule type" value="Genomic_DNA"/>
</dbReference>
<dbReference type="Gene3D" id="3.20.20.80">
    <property type="entry name" value="Glycosidases"/>
    <property type="match status" value="1"/>
</dbReference>
<reference evidence="2 3" key="1">
    <citation type="submission" date="2024-09" db="EMBL/GenBank/DDBJ databases">
        <authorList>
            <person name="Lee S.D."/>
        </authorList>
    </citation>
    <scope>NUCLEOTIDE SEQUENCE [LARGE SCALE GENOMIC DNA]</scope>
    <source>
        <strain evidence="2 3">N1-1</strain>
    </source>
</reference>
<organism evidence="2 3">
    <name type="scientific">Streptacidiphilus alkalitolerans</name>
    <dbReference type="NCBI Taxonomy" id="3342712"/>
    <lineage>
        <taxon>Bacteria</taxon>
        <taxon>Bacillati</taxon>
        <taxon>Actinomycetota</taxon>
        <taxon>Actinomycetes</taxon>
        <taxon>Kitasatosporales</taxon>
        <taxon>Streptomycetaceae</taxon>
        <taxon>Streptacidiphilus</taxon>
    </lineage>
</organism>
<gene>
    <name evidence="2" type="ORF">ACEZDG_34410</name>
</gene>
<comment type="caution">
    <text evidence="2">The sequence shown here is derived from an EMBL/GenBank/DDBJ whole genome shotgun (WGS) entry which is preliminary data.</text>
</comment>
<evidence type="ECO:0000313" key="3">
    <source>
        <dbReference type="Proteomes" id="UP001592582"/>
    </source>
</evidence>
<keyword evidence="1" id="KW-0732">Signal</keyword>
<sequence length="741" mass="76171">MHVPSLPGRLRAALLAMTTAAALSCAFLASPTHASAADSTVSVDLSKPGATATHVGSGFLYGLSQDGSGPADSLLQPLQPTLFRGGGARIDGGGWIGDGYAAGSGYRVRINSALSQAKRVTAAPYGATYHLLVSDLYGADTTQPSNTVYPCDNGNCANWTAFIDQVVGDVQASGVKVSYDIWNEPDGTGFWQRGVNSAQYYQMWDTAVREIRRLVPSASIVGPSYSGYNHTWLDGFLGQTKADGTLPSVLNWHFGNDPAADAADADSLLATHGLPAIPLTINEYLFSQQQNSAYSAWFLDRLAVSGVSAAAHAIWTDCCGAGTLDSLLTGSGSGQQPSGQWWVYQAYAQLTGNQVASSNSGAMAIAATEDQGRGRATALLGNNGGQTGTTTVAVNGLSSTPWLLSGGTVHVTVQRIPDQSQLVTPITVTDTVMTPSNGSISVPVNVLSGTDAYTVTLSPNGVAATPPPVPTTTVDANSTGAGIDQFSYSAGWGVATGIGDMYAGTANWTHTAGSTAQFQFQGSQVALHAVRDTDQGTMTVSVDGSAPVTLDDYAATRNASGIVWTSPVLANGAHTLTVTATGNHNPSSSGNTVALDSADVLQTQSTSTTVAVDGNATGSGNDQFSYSAGWGLANGIADMYDGTANWSQTTGSTATFAFTGTRIALHAVRDVDQEMIAVSVDGGAETVVDDYAATRNASGVVWTSPVLANGAHTLRVRVTGNHNPSSSGYNVAIDSVDVTTS</sequence>
<dbReference type="InterPro" id="IPR017853">
    <property type="entry name" value="GH"/>
</dbReference>
<evidence type="ECO:0000313" key="2">
    <source>
        <dbReference type="EMBL" id="MFC1414369.1"/>
    </source>
</evidence>
<feature type="signal peptide" evidence="1">
    <location>
        <begin position="1"/>
        <end position="36"/>
    </location>
</feature>